<comment type="similarity">
    <text evidence="2">Belongs to the SLC41A transporter family.</text>
</comment>
<proteinExistence type="inferred from homology"/>
<evidence type="ECO:0000256" key="8">
    <source>
        <dbReference type="ARBA" id="ARBA00023136"/>
    </source>
</evidence>
<dbReference type="PANTHER" id="PTHR16228:SF7">
    <property type="entry name" value="SLC41A_MGTE INTEGRAL MEMBRANE DOMAIN-CONTAINING PROTEIN"/>
    <property type="match status" value="1"/>
</dbReference>
<dbReference type="InterPro" id="IPR045349">
    <property type="entry name" value="SLC41A1-3"/>
</dbReference>
<gene>
    <name evidence="11" type="ORF">NECAME_18139</name>
</gene>
<evidence type="ECO:0000256" key="3">
    <source>
        <dbReference type="ARBA" id="ARBA00022448"/>
    </source>
</evidence>
<keyword evidence="8 9" id="KW-0472">Membrane</keyword>
<evidence type="ECO:0000256" key="2">
    <source>
        <dbReference type="ARBA" id="ARBA00009749"/>
    </source>
</evidence>
<dbReference type="InterPro" id="IPR036739">
    <property type="entry name" value="SLC41_membr_dom_sf"/>
</dbReference>
<evidence type="ECO:0000256" key="4">
    <source>
        <dbReference type="ARBA" id="ARBA00022692"/>
    </source>
</evidence>
<dbReference type="Proteomes" id="UP000053676">
    <property type="component" value="Unassembled WGS sequence"/>
</dbReference>
<reference evidence="12" key="1">
    <citation type="journal article" date="2014" name="Nat. Genet.">
        <title>Genome of the human hookworm Necator americanus.</title>
        <authorList>
            <person name="Tang Y.T."/>
            <person name="Gao X."/>
            <person name="Rosa B.A."/>
            <person name="Abubucker S."/>
            <person name="Hallsworth-Pepin K."/>
            <person name="Martin J."/>
            <person name="Tyagi R."/>
            <person name="Heizer E."/>
            <person name="Zhang X."/>
            <person name="Bhonagiri-Palsikar V."/>
            <person name="Minx P."/>
            <person name="Warren W.C."/>
            <person name="Wang Q."/>
            <person name="Zhan B."/>
            <person name="Hotez P.J."/>
            <person name="Sternberg P.W."/>
            <person name="Dougall A."/>
            <person name="Gaze S.T."/>
            <person name="Mulvenna J."/>
            <person name="Sotillo J."/>
            <person name="Ranganathan S."/>
            <person name="Rabelo E.M."/>
            <person name="Wilson R.K."/>
            <person name="Felgner P.L."/>
            <person name="Bethony J."/>
            <person name="Hawdon J.M."/>
            <person name="Gasser R.B."/>
            <person name="Loukas A."/>
            <person name="Mitreva M."/>
        </authorList>
    </citation>
    <scope>NUCLEOTIDE SEQUENCE [LARGE SCALE GENOMIC DNA]</scope>
</reference>
<dbReference type="GO" id="GO:0005886">
    <property type="term" value="C:plasma membrane"/>
    <property type="evidence" value="ECO:0007669"/>
    <property type="project" value="TreeGrafter"/>
</dbReference>
<dbReference type="PANTHER" id="PTHR16228">
    <property type="entry name" value="DIVALENT CATION TRANSPORTER SOLUTE CARRIER FAMILY 41"/>
    <property type="match status" value="1"/>
</dbReference>
<evidence type="ECO:0000256" key="1">
    <source>
        <dbReference type="ARBA" id="ARBA00004141"/>
    </source>
</evidence>
<keyword evidence="4 9" id="KW-0812">Transmembrane</keyword>
<sequence length="131" mass="14120">AQAVGISLFAALITFALNALETDAHEEIPVKNFLFLGSNALFAMSAACLISSTALVFLVVLTYTFSINPDNVATPLASSFGDLLTIGAMKERKKMRKRFATKQDSIAETACSNQVTPSKVAILSCRHRDSY</sequence>
<dbReference type="AlphaFoldDB" id="W2TCM4"/>
<keyword evidence="7" id="KW-0406">Ion transport</keyword>
<accession>W2TCM4</accession>
<dbReference type="InterPro" id="IPR006667">
    <property type="entry name" value="SLC41_membr_dom"/>
</dbReference>
<keyword evidence="12" id="KW-1185">Reference proteome</keyword>
<keyword evidence="3" id="KW-0813">Transport</keyword>
<keyword evidence="5" id="KW-0460">Magnesium</keyword>
<evidence type="ECO:0000256" key="6">
    <source>
        <dbReference type="ARBA" id="ARBA00022989"/>
    </source>
</evidence>
<evidence type="ECO:0000256" key="7">
    <source>
        <dbReference type="ARBA" id="ARBA00023065"/>
    </source>
</evidence>
<keyword evidence="6 9" id="KW-1133">Transmembrane helix</keyword>
<dbReference type="Pfam" id="PF01769">
    <property type="entry name" value="MgtE"/>
    <property type="match status" value="1"/>
</dbReference>
<feature type="transmembrane region" description="Helical" evidence="9">
    <location>
        <begin position="41"/>
        <end position="66"/>
    </location>
</feature>
<feature type="domain" description="SLC41A/MgtE integral membrane" evidence="10">
    <location>
        <begin position="5"/>
        <end position="87"/>
    </location>
</feature>
<comment type="subcellular location">
    <subcellularLocation>
        <location evidence="1">Membrane</location>
        <topology evidence="1">Multi-pass membrane protein</topology>
    </subcellularLocation>
</comment>
<organism evidence="11 12">
    <name type="scientific">Necator americanus</name>
    <name type="common">Human hookworm</name>
    <dbReference type="NCBI Taxonomy" id="51031"/>
    <lineage>
        <taxon>Eukaryota</taxon>
        <taxon>Metazoa</taxon>
        <taxon>Ecdysozoa</taxon>
        <taxon>Nematoda</taxon>
        <taxon>Chromadorea</taxon>
        <taxon>Rhabditida</taxon>
        <taxon>Rhabditina</taxon>
        <taxon>Rhabditomorpha</taxon>
        <taxon>Strongyloidea</taxon>
        <taxon>Ancylostomatidae</taxon>
        <taxon>Bunostominae</taxon>
        <taxon>Necator</taxon>
    </lineage>
</organism>
<evidence type="ECO:0000313" key="12">
    <source>
        <dbReference type="Proteomes" id="UP000053676"/>
    </source>
</evidence>
<evidence type="ECO:0000259" key="10">
    <source>
        <dbReference type="Pfam" id="PF01769"/>
    </source>
</evidence>
<dbReference type="EMBL" id="KI659533">
    <property type="protein sequence ID" value="ETN79344.1"/>
    <property type="molecule type" value="Genomic_DNA"/>
</dbReference>
<feature type="non-terminal residue" evidence="11">
    <location>
        <position position="1"/>
    </location>
</feature>
<evidence type="ECO:0000313" key="11">
    <source>
        <dbReference type="EMBL" id="ETN79344.1"/>
    </source>
</evidence>
<dbReference type="SUPFAM" id="SSF161093">
    <property type="entry name" value="MgtE membrane domain-like"/>
    <property type="match status" value="1"/>
</dbReference>
<dbReference type="KEGG" id="nai:NECAME_18139"/>
<evidence type="ECO:0000256" key="5">
    <source>
        <dbReference type="ARBA" id="ARBA00022842"/>
    </source>
</evidence>
<dbReference type="OrthoDB" id="5791097at2759"/>
<protein>
    <recommendedName>
        <fullName evidence="10">SLC41A/MgtE integral membrane domain-containing protein</fullName>
    </recommendedName>
</protein>
<evidence type="ECO:0000256" key="9">
    <source>
        <dbReference type="SAM" id="Phobius"/>
    </source>
</evidence>
<dbReference type="GO" id="GO:0008324">
    <property type="term" value="F:monoatomic cation transmembrane transporter activity"/>
    <property type="evidence" value="ECO:0007669"/>
    <property type="project" value="InterPro"/>
</dbReference>
<name>W2TCM4_NECAM</name>
<dbReference type="Gene3D" id="1.10.357.20">
    <property type="entry name" value="SLC41 divalent cation transporters, integral membrane domain"/>
    <property type="match status" value="1"/>
</dbReference>